<dbReference type="EMBL" id="KN823225">
    <property type="protein sequence ID" value="KIO19382.1"/>
    <property type="molecule type" value="Genomic_DNA"/>
</dbReference>
<proteinExistence type="predicted"/>
<evidence type="ECO:0000313" key="2">
    <source>
        <dbReference type="Proteomes" id="UP000054248"/>
    </source>
</evidence>
<name>A0A0C3LD68_9AGAM</name>
<accession>A0A0C3LD68</accession>
<gene>
    <name evidence="1" type="ORF">M407DRAFT_148360</name>
</gene>
<organism evidence="1 2">
    <name type="scientific">Tulasnella calospora MUT 4182</name>
    <dbReference type="NCBI Taxonomy" id="1051891"/>
    <lineage>
        <taxon>Eukaryota</taxon>
        <taxon>Fungi</taxon>
        <taxon>Dikarya</taxon>
        <taxon>Basidiomycota</taxon>
        <taxon>Agaricomycotina</taxon>
        <taxon>Agaricomycetes</taxon>
        <taxon>Cantharellales</taxon>
        <taxon>Tulasnellaceae</taxon>
        <taxon>Tulasnella</taxon>
    </lineage>
</organism>
<reference evidence="2" key="2">
    <citation type="submission" date="2015-01" db="EMBL/GenBank/DDBJ databases">
        <title>Evolutionary Origins and Diversification of the Mycorrhizal Mutualists.</title>
        <authorList>
            <consortium name="DOE Joint Genome Institute"/>
            <consortium name="Mycorrhizal Genomics Consortium"/>
            <person name="Kohler A."/>
            <person name="Kuo A."/>
            <person name="Nagy L.G."/>
            <person name="Floudas D."/>
            <person name="Copeland A."/>
            <person name="Barry K.W."/>
            <person name="Cichocki N."/>
            <person name="Veneault-Fourrey C."/>
            <person name="LaButti K."/>
            <person name="Lindquist E.A."/>
            <person name="Lipzen A."/>
            <person name="Lundell T."/>
            <person name="Morin E."/>
            <person name="Murat C."/>
            <person name="Riley R."/>
            <person name="Ohm R."/>
            <person name="Sun H."/>
            <person name="Tunlid A."/>
            <person name="Henrissat B."/>
            <person name="Grigoriev I.V."/>
            <person name="Hibbett D.S."/>
            <person name="Martin F."/>
        </authorList>
    </citation>
    <scope>NUCLEOTIDE SEQUENCE [LARGE SCALE GENOMIC DNA]</scope>
    <source>
        <strain evidence="2">MUT 4182</strain>
    </source>
</reference>
<dbReference type="Proteomes" id="UP000054248">
    <property type="component" value="Unassembled WGS sequence"/>
</dbReference>
<sequence>MSIHPSYYYGRQAGFVEAYATSLDYQYSEPVAGYPGALVADPRHYQTSGNVTIHANTLNVNIHSPSTLYLHNAIVEHQPGTQQYLAVPLSPGYTITLTPTSSRTTQIVAVEPPAVGLHISPVPSSAQIGNPPKRSTFRRFLSRLKRSLRPVWV</sequence>
<evidence type="ECO:0000313" key="1">
    <source>
        <dbReference type="EMBL" id="KIO19382.1"/>
    </source>
</evidence>
<keyword evidence="2" id="KW-1185">Reference proteome</keyword>
<reference evidence="1 2" key="1">
    <citation type="submission" date="2014-04" db="EMBL/GenBank/DDBJ databases">
        <authorList>
            <consortium name="DOE Joint Genome Institute"/>
            <person name="Kuo A."/>
            <person name="Girlanda M."/>
            <person name="Perotto S."/>
            <person name="Kohler A."/>
            <person name="Nagy L.G."/>
            <person name="Floudas D."/>
            <person name="Copeland A."/>
            <person name="Barry K.W."/>
            <person name="Cichocki N."/>
            <person name="Veneault-Fourrey C."/>
            <person name="LaButti K."/>
            <person name="Lindquist E.A."/>
            <person name="Lipzen A."/>
            <person name="Lundell T."/>
            <person name="Morin E."/>
            <person name="Murat C."/>
            <person name="Sun H."/>
            <person name="Tunlid A."/>
            <person name="Henrissat B."/>
            <person name="Grigoriev I.V."/>
            <person name="Hibbett D.S."/>
            <person name="Martin F."/>
            <person name="Nordberg H.P."/>
            <person name="Cantor M.N."/>
            <person name="Hua S.X."/>
        </authorList>
    </citation>
    <scope>NUCLEOTIDE SEQUENCE [LARGE SCALE GENOMIC DNA]</scope>
    <source>
        <strain evidence="1 2">MUT 4182</strain>
    </source>
</reference>
<protein>
    <submittedName>
        <fullName evidence="1">Uncharacterized protein</fullName>
    </submittedName>
</protein>
<dbReference type="AlphaFoldDB" id="A0A0C3LD68"/>
<dbReference type="HOGENOM" id="CLU_1846581_0_0_1"/>